<name>A0AAN8NL12_POLSC</name>
<organism evidence="3 4">
    <name type="scientific">Polyplax serrata</name>
    <name type="common">Common mouse louse</name>
    <dbReference type="NCBI Taxonomy" id="468196"/>
    <lineage>
        <taxon>Eukaryota</taxon>
        <taxon>Metazoa</taxon>
        <taxon>Ecdysozoa</taxon>
        <taxon>Arthropoda</taxon>
        <taxon>Hexapoda</taxon>
        <taxon>Insecta</taxon>
        <taxon>Pterygota</taxon>
        <taxon>Neoptera</taxon>
        <taxon>Paraneoptera</taxon>
        <taxon>Psocodea</taxon>
        <taxon>Troctomorpha</taxon>
        <taxon>Phthiraptera</taxon>
        <taxon>Anoplura</taxon>
        <taxon>Polyplacidae</taxon>
        <taxon>Polyplax</taxon>
    </lineage>
</organism>
<comment type="caution">
    <text evidence="3">The sequence shown here is derived from an EMBL/GenBank/DDBJ whole genome shotgun (WGS) entry which is preliminary data.</text>
</comment>
<proteinExistence type="predicted"/>
<reference evidence="3 4" key="1">
    <citation type="submission" date="2023-10" db="EMBL/GenBank/DDBJ databases">
        <title>Genomes of two closely related lineages of the louse Polyplax serrata with different host specificities.</title>
        <authorList>
            <person name="Martinu J."/>
            <person name="Tarabai H."/>
            <person name="Stefka J."/>
            <person name="Hypsa V."/>
        </authorList>
    </citation>
    <scope>NUCLEOTIDE SEQUENCE [LARGE SCALE GENOMIC DNA]</scope>
    <source>
        <strain evidence="3">HR10_N</strain>
    </source>
</reference>
<evidence type="ECO:0000256" key="1">
    <source>
        <dbReference type="SAM" id="MobiDB-lite"/>
    </source>
</evidence>
<feature type="compositionally biased region" description="Low complexity" evidence="1">
    <location>
        <begin position="300"/>
        <end position="324"/>
    </location>
</feature>
<feature type="compositionally biased region" description="Low complexity" evidence="1">
    <location>
        <begin position="358"/>
        <end position="383"/>
    </location>
</feature>
<feature type="region of interest" description="Disordered" evidence="1">
    <location>
        <begin position="164"/>
        <end position="211"/>
    </location>
</feature>
<sequence length="829" mass="92404">MSVKLLLLLLPLAISGQLINQQFNALRGIRQADQQAVPTQFIDPSLVINGYLPPPSDPQSASIFADQIQQTFDINPSSTFENEVAFSDSKPGLANNVQNQNIIANDKSDPSKFLSPPVNDFKARSTTTENVIFITTTKPTPQAFKQPERNQNVFAPVNVAQPTFNSRSYLPPQPEYSGAAQTPQVAVERPQQREPDHHHHHHDHHHHHHHHDENFDICTDAFHSFLCTPLKARRRITGAFPEHLRAQASFNQYQRVIPERVSNQYLPPVNQNLPPTNDYLPPVKPELPRIIAPTNRIETTYLPPTTRRPQTTPTSTTTTVRYVPPRVPQPSNAIDRSYLPPVKAEPPRIIAPSNRFETTYVPPTTRRPQTTPTTTTTTIRYVPPSVPQPSNTIDRSYLPPLPNNRNINSVRINTFNSFDTRQPSSTTSRPVVTTAAPTSRTFIPQQSTTVRSTTGKNFIQQTPSTLSFQQPQGSTFRATEKFDSTIISSPSTTFQTSRTSVVPNVNFISPSAKPFTRTTNHVSLPSSTFSTTRNFQRIESSYLPPESTHAAASTPVTTLKPAVTPAQNSFSSTQKVIHRSSVLPEVKPSPSNVNVKIIEDEENRNSVAPTVGYSYPKPEKNFPLPSEQTVLVPSTTPKPTTTTFKPTTTLRPTTIKFTESESRVTAGYEYSKPTPEFPLPSEMNVEVIGTAQTAYFYPKPEAKLPLPSEQQVVAETVTTTVATTTTKPTTVAPKKPNGYQYEKPQVEFEVPKKGYSYPKPDNPLQLPTETEFKPLFSESSTSSDLVKDLGSAVFIPVNKIDKRSKSSETLPRTRRFGERLTKLERRISL</sequence>
<feature type="signal peptide" evidence="2">
    <location>
        <begin position="1"/>
        <end position="16"/>
    </location>
</feature>
<dbReference type="AlphaFoldDB" id="A0AAN8NL12"/>
<evidence type="ECO:0000256" key="2">
    <source>
        <dbReference type="SAM" id="SignalP"/>
    </source>
</evidence>
<evidence type="ECO:0000313" key="4">
    <source>
        <dbReference type="Proteomes" id="UP001372834"/>
    </source>
</evidence>
<protein>
    <submittedName>
        <fullName evidence="3">Uncharacterized protein</fullName>
    </submittedName>
</protein>
<feature type="chain" id="PRO_5042865875" evidence="2">
    <location>
        <begin position="17"/>
        <end position="829"/>
    </location>
</feature>
<feature type="compositionally biased region" description="Basic residues" evidence="1">
    <location>
        <begin position="198"/>
        <end position="210"/>
    </location>
</feature>
<evidence type="ECO:0000313" key="3">
    <source>
        <dbReference type="EMBL" id="KAK6620574.1"/>
    </source>
</evidence>
<dbReference type="Proteomes" id="UP001372834">
    <property type="component" value="Unassembled WGS sequence"/>
</dbReference>
<keyword evidence="2" id="KW-0732">Signal</keyword>
<feature type="region of interest" description="Disordered" evidence="1">
    <location>
        <begin position="300"/>
        <end position="404"/>
    </location>
</feature>
<accession>A0AAN8NL12</accession>
<gene>
    <name evidence="3" type="ORF">RUM43_010866</name>
</gene>
<dbReference type="EMBL" id="JAWJWE010000039">
    <property type="protein sequence ID" value="KAK6620574.1"/>
    <property type="molecule type" value="Genomic_DNA"/>
</dbReference>